<dbReference type="PANTHER" id="PTHR34873">
    <property type="entry name" value="SSR1766 PROTEIN"/>
    <property type="match status" value="1"/>
</dbReference>
<dbReference type="InterPro" id="IPR012933">
    <property type="entry name" value="HicA_mRNA_interferase"/>
</dbReference>
<keyword evidence="6" id="KW-0694">RNA-binding</keyword>
<reference evidence="8 9" key="1">
    <citation type="submission" date="2017-07" db="EMBL/GenBank/DDBJ databases">
        <title>Recovery of genomes from metagenomes via a dereplication, aggregation, and scoring strategy.</title>
        <authorList>
            <person name="Sieber C.M."/>
            <person name="Probst A.J."/>
            <person name="Sharrar A."/>
            <person name="Thomas B.C."/>
            <person name="Hess M."/>
            <person name="Tringe S.G."/>
            <person name="Banfield J.F."/>
        </authorList>
    </citation>
    <scope>NUCLEOTIDE SEQUENCE [LARGE SCALE GENOMIC DNA]</scope>
    <source>
        <strain evidence="8">JGI_Cruoil_03_44_89</strain>
    </source>
</reference>
<keyword evidence="3" id="KW-0540">Nuclease</keyword>
<evidence type="ECO:0000313" key="8">
    <source>
        <dbReference type="EMBL" id="OYD16438.1"/>
    </source>
</evidence>
<keyword evidence="4" id="KW-0255">Endonuclease</keyword>
<evidence type="ECO:0000313" key="9">
    <source>
        <dbReference type="Proteomes" id="UP000215215"/>
    </source>
</evidence>
<proteinExistence type="inferred from homology"/>
<dbReference type="GO" id="GO:0003729">
    <property type="term" value="F:mRNA binding"/>
    <property type="evidence" value="ECO:0007669"/>
    <property type="project" value="InterPro"/>
</dbReference>
<protein>
    <recommendedName>
        <fullName evidence="10">Addiction module toxin, HicA family</fullName>
    </recommendedName>
</protein>
<dbReference type="SUPFAM" id="SSF54786">
    <property type="entry name" value="YcfA/nrd intein domain"/>
    <property type="match status" value="1"/>
</dbReference>
<name>A0A235BVQ4_UNCW3</name>
<keyword evidence="5" id="KW-0378">Hydrolase</keyword>
<dbReference type="GO" id="GO:0016787">
    <property type="term" value="F:hydrolase activity"/>
    <property type="evidence" value="ECO:0007669"/>
    <property type="project" value="UniProtKB-KW"/>
</dbReference>
<comment type="similarity">
    <text evidence="1">Belongs to the HicA mRNA interferase family.</text>
</comment>
<evidence type="ECO:0000256" key="7">
    <source>
        <dbReference type="ARBA" id="ARBA00023016"/>
    </source>
</evidence>
<evidence type="ECO:0000256" key="4">
    <source>
        <dbReference type="ARBA" id="ARBA00022759"/>
    </source>
</evidence>
<dbReference type="PANTHER" id="PTHR34873:SF3">
    <property type="entry name" value="ADDICTION MODULE TOXIN, HICA FAMILY"/>
    <property type="match status" value="1"/>
</dbReference>
<keyword evidence="7" id="KW-0346">Stress response</keyword>
<evidence type="ECO:0008006" key="10">
    <source>
        <dbReference type="Google" id="ProtNLM"/>
    </source>
</evidence>
<gene>
    <name evidence="8" type="ORF">CH333_03440</name>
</gene>
<evidence type="ECO:0000256" key="2">
    <source>
        <dbReference type="ARBA" id="ARBA00022649"/>
    </source>
</evidence>
<evidence type="ECO:0000256" key="5">
    <source>
        <dbReference type="ARBA" id="ARBA00022801"/>
    </source>
</evidence>
<dbReference type="EMBL" id="NOZQ01000067">
    <property type="protein sequence ID" value="OYD16438.1"/>
    <property type="molecule type" value="Genomic_DNA"/>
</dbReference>
<comment type="caution">
    <text evidence="8">The sequence shown here is derived from an EMBL/GenBank/DDBJ whole genome shotgun (WGS) entry which is preliminary data.</text>
</comment>
<sequence length="74" mass="8356">MHKLKPLKPEKIVGALKKLGFTLVRQSGSHAVYRHSDGRWTTVSIHKGKDVSKGVLRKILKDVGLNMEGFKKYL</sequence>
<evidence type="ECO:0000256" key="1">
    <source>
        <dbReference type="ARBA" id="ARBA00006620"/>
    </source>
</evidence>
<dbReference type="Proteomes" id="UP000215215">
    <property type="component" value="Unassembled WGS sequence"/>
</dbReference>
<dbReference type="Pfam" id="PF07927">
    <property type="entry name" value="HicA_toxin"/>
    <property type="match status" value="1"/>
</dbReference>
<organism evidence="8 9">
    <name type="scientific">candidate division WOR-3 bacterium JGI_Cruoil_03_44_89</name>
    <dbReference type="NCBI Taxonomy" id="1973748"/>
    <lineage>
        <taxon>Bacteria</taxon>
        <taxon>Bacteria division WOR-3</taxon>
    </lineage>
</organism>
<evidence type="ECO:0000256" key="6">
    <source>
        <dbReference type="ARBA" id="ARBA00022884"/>
    </source>
</evidence>
<dbReference type="GO" id="GO:0004519">
    <property type="term" value="F:endonuclease activity"/>
    <property type="evidence" value="ECO:0007669"/>
    <property type="project" value="UniProtKB-KW"/>
</dbReference>
<evidence type="ECO:0000256" key="3">
    <source>
        <dbReference type="ARBA" id="ARBA00022722"/>
    </source>
</evidence>
<accession>A0A235BVQ4</accession>
<dbReference type="InterPro" id="IPR038570">
    <property type="entry name" value="HicA_sf"/>
</dbReference>
<keyword evidence="2" id="KW-1277">Toxin-antitoxin system</keyword>
<dbReference type="Gene3D" id="3.30.920.30">
    <property type="entry name" value="Hypothetical protein"/>
    <property type="match status" value="1"/>
</dbReference>
<dbReference type="AlphaFoldDB" id="A0A235BVQ4"/>